<keyword evidence="4 7" id="KW-1133">Transmembrane helix</keyword>
<keyword evidence="5 7" id="KW-0472">Membrane</keyword>
<name>A0ABX7BE81_9PROT</name>
<dbReference type="InterPro" id="IPR042217">
    <property type="entry name" value="T4SS_VirB10/TrbI"/>
</dbReference>
<keyword evidence="8" id="KW-0614">Plasmid</keyword>
<dbReference type="Proteomes" id="UP000595197">
    <property type="component" value="Plasmid pTT6-1"/>
</dbReference>
<sequence>MTYAEPPRPVDDPRPPVETLRKWPFVVMGIVAVTVLGAVTIGPSLLLGEPESRRIEPEPRTSPPRPLQGLPLDYTQVVQQPPPPVPEPVPPPAPEPAAQAPAAPAIGMEGMRPQGPTRAELLKAARMADLAAVPVAAAGAVEDTEPGGGPAASGSRLYSRHSLTDPFPCQVNAGVSIPAMTEQRITSESPGTVSAIVTRDIWSADKTCLAMPRGTRFVGRYQTAVAEGQARLGIVWTGLTRPPPRNDTIDLDDTVAGDPDGTAGLSGEVNAHFWRKLGYVAAASILDITKTAITASGEGGMGAAIAGIFANRATNPMDEWARRQLDIPPVIEVEPREITIILARHVPLDEFRTRR</sequence>
<dbReference type="Pfam" id="PF03743">
    <property type="entry name" value="TrbI"/>
    <property type="match status" value="1"/>
</dbReference>
<proteinExistence type="inferred from homology"/>
<accession>A0ABX7BE81</accession>
<comment type="subcellular location">
    <subcellularLocation>
        <location evidence="1">Membrane</location>
        <topology evidence="1">Single-pass membrane protein</topology>
    </subcellularLocation>
</comment>
<evidence type="ECO:0000313" key="8">
    <source>
        <dbReference type="EMBL" id="QQP92714.1"/>
    </source>
</evidence>
<feature type="transmembrane region" description="Helical" evidence="7">
    <location>
        <begin position="23"/>
        <end position="47"/>
    </location>
</feature>
<feature type="compositionally biased region" description="Basic and acidic residues" evidence="6">
    <location>
        <begin position="50"/>
        <end position="59"/>
    </location>
</feature>
<gene>
    <name evidence="8" type="ORF">IGS68_30090</name>
</gene>
<dbReference type="EMBL" id="CP067421">
    <property type="protein sequence ID" value="QQP92714.1"/>
    <property type="molecule type" value="Genomic_DNA"/>
</dbReference>
<reference evidence="8" key="1">
    <citation type="submission" date="2021-02" db="EMBL/GenBank/DDBJ databases">
        <title>Skermanella TT6 skin isolate.</title>
        <authorList>
            <person name="Lee K."/>
            <person name="Ganzorig M."/>
        </authorList>
    </citation>
    <scope>NUCLEOTIDE SEQUENCE</scope>
    <source>
        <strain evidence="8">TT6</strain>
    </source>
</reference>
<keyword evidence="3 7" id="KW-0812">Transmembrane</keyword>
<geneLocation type="plasmid" evidence="8 9">
    <name>pTT6-1</name>
</geneLocation>
<dbReference type="Gene3D" id="2.40.128.260">
    <property type="entry name" value="Type IV secretion system, VirB10/TraB/TrbI"/>
    <property type="match status" value="1"/>
</dbReference>
<evidence type="ECO:0000313" key="9">
    <source>
        <dbReference type="Proteomes" id="UP000595197"/>
    </source>
</evidence>
<evidence type="ECO:0000256" key="6">
    <source>
        <dbReference type="SAM" id="MobiDB-lite"/>
    </source>
</evidence>
<dbReference type="InterPro" id="IPR005498">
    <property type="entry name" value="T4SS_VirB10/TraB/TrbI"/>
</dbReference>
<dbReference type="RefSeq" id="WP_201081835.1">
    <property type="nucleotide sequence ID" value="NZ_CP067421.1"/>
</dbReference>
<evidence type="ECO:0000256" key="2">
    <source>
        <dbReference type="ARBA" id="ARBA00010265"/>
    </source>
</evidence>
<evidence type="ECO:0000256" key="5">
    <source>
        <dbReference type="ARBA" id="ARBA00023136"/>
    </source>
</evidence>
<evidence type="ECO:0000256" key="7">
    <source>
        <dbReference type="SAM" id="Phobius"/>
    </source>
</evidence>
<evidence type="ECO:0000256" key="3">
    <source>
        <dbReference type="ARBA" id="ARBA00022692"/>
    </source>
</evidence>
<protein>
    <submittedName>
        <fullName evidence="8">TrbI/VirB10 family protein</fullName>
    </submittedName>
</protein>
<keyword evidence="9" id="KW-1185">Reference proteome</keyword>
<evidence type="ECO:0000256" key="1">
    <source>
        <dbReference type="ARBA" id="ARBA00004167"/>
    </source>
</evidence>
<evidence type="ECO:0000256" key="4">
    <source>
        <dbReference type="ARBA" id="ARBA00022989"/>
    </source>
</evidence>
<comment type="similarity">
    <text evidence="2">Belongs to the TrbI/VirB10 family.</text>
</comment>
<feature type="compositionally biased region" description="Pro residues" evidence="6">
    <location>
        <begin position="80"/>
        <end position="95"/>
    </location>
</feature>
<feature type="region of interest" description="Disordered" evidence="6">
    <location>
        <begin position="50"/>
        <end position="101"/>
    </location>
</feature>
<dbReference type="CDD" id="cd16429">
    <property type="entry name" value="VirB10"/>
    <property type="match status" value="1"/>
</dbReference>
<organism evidence="8 9">
    <name type="scientific">Skermanella cutis</name>
    <dbReference type="NCBI Taxonomy" id="2775420"/>
    <lineage>
        <taxon>Bacteria</taxon>
        <taxon>Pseudomonadati</taxon>
        <taxon>Pseudomonadota</taxon>
        <taxon>Alphaproteobacteria</taxon>
        <taxon>Rhodospirillales</taxon>
        <taxon>Azospirillaceae</taxon>
        <taxon>Skermanella</taxon>
    </lineage>
</organism>